<proteinExistence type="predicted"/>
<dbReference type="GeneID" id="95377073"/>
<feature type="domain" description="Methyltransferase" evidence="1">
    <location>
        <begin position="66"/>
        <end position="159"/>
    </location>
</feature>
<dbReference type="OrthoDB" id="9800454at2"/>
<evidence type="ECO:0000259" key="1">
    <source>
        <dbReference type="Pfam" id="PF13649"/>
    </source>
</evidence>
<evidence type="ECO:0000313" key="4">
    <source>
        <dbReference type="Proteomes" id="UP000288943"/>
    </source>
</evidence>
<dbReference type="KEGG" id="pchi:PC41400_19965"/>
<dbReference type="Proteomes" id="UP001527202">
    <property type="component" value="Unassembled WGS sequence"/>
</dbReference>
<dbReference type="Pfam" id="PF13649">
    <property type="entry name" value="Methyltransf_25"/>
    <property type="match status" value="1"/>
</dbReference>
<dbReference type="SUPFAM" id="SSF53335">
    <property type="entry name" value="S-adenosyl-L-methionine-dependent methyltransferases"/>
    <property type="match status" value="1"/>
</dbReference>
<dbReference type="GO" id="GO:0008168">
    <property type="term" value="F:methyltransferase activity"/>
    <property type="evidence" value="ECO:0007669"/>
    <property type="project" value="UniProtKB-KW"/>
</dbReference>
<dbReference type="GO" id="GO:0032259">
    <property type="term" value="P:methylation"/>
    <property type="evidence" value="ECO:0007669"/>
    <property type="project" value="UniProtKB-KW"/>
</dbReference>
<keyword evidence="5" id="KW-1185">Reference proteome</keyword>
<dbReference type="Proteomes" id="UP000288943">
    <property type="component" value="Chromosome"/>
</dbReference>
<evidence type="ECO:0000313" key="5">
    <source>
        <dbReference type="Proteomes" id="UP001527202"/>
    </source>
</evidence>
<dbReference type="CDD" id="cd02440">
    <property type="entry name" value="AdoMet_MTases"/>
    <property type="match status" value="1"/>
</dbReference>
<evidence type="ECO:0000313" key="2">
    <source>
        <dbReference type="EMBL" id="MCY9596876.1"/>
    </source>
</evidence>
<dbReference type="EMBL" id="CP026520">
    <property type="protein sequence ID" value="QAV19808.1"/>
    <property type="molecule type" value="Genomic_DNA"/>
</dbReference>
<dbReference type="RefSeq" id="WP_042227159.1">
    <property type="nucleotide sequence ID" value="NZ_CP026520.1"/>
</dbReference>
<dbReference type="InterPro" id="IPR029063">
    <property type="entry name" value="SAM-dependent_MTases_sf"/>
</dbReference>
<accession>A0A410WZE5</accession>
<keyword evidence="3" id="KW-0489">Methyltransferase</keyword>
<reference evidence="2 5" key="2">
    <citation type="submission" date="2022-05" db="EMBL/GenBank/DDBJ databases">
        <title>Genome Sequencing of Bee-Associated Microbes.</title>
        <authorList>
            <person name="Dunlap C."/>
        </authorList>
    </citation>
    <scope>NUCLEOTIDE SEQUENCE [LARGE SCALE GENOMIC DNA]</scope>
    <source>
        <strain evidence="2 5">NRRL B-23120</strain>
    </source>
</reference>
<name>A0A410WZE5_9BACL</name>
<gene>
    <name evidence="2" type="ORF">M5X16_13940</name>
    <name evidence="3" type="ORF">PC41400_19965</name>
</gene>
<sequence length="248" mass="27924">MPPFDRLRSRSPEAEYMDDLTCGGAELTEALRHLRRLNRLFAASGPTLYGIEKLWTAAGKPAELTVLDVGSGSGDVNRRVLRWADDRQIRMTVTLCDITEEACEEARRLFHDEPRVKVRRTGLFELPEGSADIVTGTQFLHHFSSDELPGAVRAMLRASRLGIAVNDIHRHWLAWSAVWLASRVLSGNRYIRHDGPLSVAKGFSPEDWSILGKALETPGYRVSWRPLFRYAVVIPRQPQPDAGSERKP</sequence>
<evidence type="ECO:0000313" key="3">
    <source>
        <dbReference type="EMBL" id="QAV19808.1"/>
    </source>
</evidence>
<dbReference type="AlphaFoldDB" id="A0A410WZE5"/>
<dbReference type="EMBL" id="JAMDMJ010000015">
    <property type="protein sequence ID" value="MCY9596876.1"/>
    <property type="molecule type" value="Genomic_DNA"/>
</dbReference>
<protein>
    <submittedName>
        <fullName evidence="3">Methyltransferase domain-containing protein</fullName>
    </submittedName>
</protein>
<keyword evidence="3" id="KW-0808">Transferase</keyword>
<dbReference type="Gene3D" id="3.40.50.150">
    <property type="entry name" value="Vaccinia Virus protein VP39"/>
    <property type="match status" value="1"/>
</dbReference>
<reference evidence="3 4" key="1">
    <citation type="submission" date="2018-01" db="EMBL/GenBank/DDBJ databases">
        <title>The whole genome sequencing and assembly of Paenibacillus chitinolyticus KCCM 41400 strain.</title>
        <authorList>
            <person name="Kim J.-Y."/>
            <person name="Park M.-K."/>
            <person name="Lee Y.-J."/>
            <person name="Yi H."/>
            <person name="Bahn Y.-S."/>
            <person name="Kim J.F."/>
            <person name="Lee D.-W."/>
        </authorList>
    </citation>
    <scope>NUCLEOTIDE SEQUENCE [LARGE SCALE GENOMIC DNA]</scope>
    <source>
        <strain evidence="3 4">KCCM 41400</strain>
    </source>
</reference>
<dbReference type="InterPro" id="IPR041698">
    <property type="entry name" value="Methyltransf_25"/>
</dbReference>
<organism evidence="3 4">
    <name type="scientific">Paenibacillus chitinolyticus</name>
    <dbReference type="NCBI Taxonomy" id="79263"/>
    <lineage>
        <taxon>Bacteria</taxon>
        <taxon>Bacillati</taxon>
        <taxon>Bacillota</taxon>
        <taxon>Bacilli</taxon>
        <taxon>Bacillales</taxon>
        <taxon>Paenibacillaceae</taxon>
        <taxon>Paenibacillus</taxon>
    </lineage>
</organism>